<evidence type="ECO:0000256" key="1">
    <source>
        <dbReference type="ARBA" id="ARBA00038240"/>
    </source>
</evidence>
<protein>
    <submittedName>
        <fullName evidence="3">Ser/Thr protein kinase RdoA (MazF antagonist)</fullName>
    </submittedName>
</protein>
<comment type="similarity">
    <text evidence="1">Belongs to the pseudomonas-type ThrB family.</text>
</comment>
<dbReference type="PANTHER" id="PTHR21064:SF6">
    <property type="entry name" value="AMINOGLYCOSIDE PHOSPHOTRANSFERASE DOMAIN-CONTAINING PROTEIN"/>
    <property type="match status" value="1"/>
</dbReference>
<keyword evidence="3" id="KW-0808">Transferase</keyword>
<name>A0ABT9VYY1_9BACI</name>
<dbReference type="InterPro" id="IPR011009">
    <property type="entry name" value="Kinase-like_dom_sf"/>
</dbReference>
<comment type="caution">
    <text evidence="3">The sequence shown here is derived from an EMBL/GenBank/DDBJ whole genome shotgun (WGS) entry which is preliminary data.</text>
</comment>
<reference evidence="3 4" key="1">
    <citation type="submission" date="2023-07" db="EMBL/GenBank/DDBJ databases">
        <title>Genomic Encyclopedia of Type Strains, Phase IV (KMG-IV): sequencing the most valuable type-strain genomes for metagenomic binning, comparative biology and taxonomic classification.</title>
        <authorList>
            <person name="Goeker M."/>
        </authorList>
    </citation>
    <scope>NUCLEOTIDE SEQUENCE [LARGE SCALE GENOMIC DNA]</scope>
    <source>
        <strain evidence="3 4">DSM 12751</strain>
    </source>
</reference>
<keyword evidence="3" id="KW-0418">Kinase</keyword>
<dbReference type="PANTHER" id="PTHR21064">
    <property type="entry name" value="AMINOGLYCOSIDE PHOSPHOTRANSFERASE DOMAIN-CONTAINING PROTEIN-RELATED"/>
    <property type="match status" value="1"/>
</dbReference>
<dbReference type="Gene3D" id="3.90.1200.10">
    <property type="match status" value="1"/>
</dbReference>
<dbReference type="GO" id="GO:0016301">
    <property type="term" value="F:kinase activity"/>
    <property type="evidence" value="ECO:0007669"/>
    <property type="project" value="UniProtKB-KW"/>
</dbReference>
<dbReference type="Proteomes" id="UP001235840">
    <property type="component" value="Unassembled WGS sequence"/>
</dbReference>
<dbReference type="RefSeq" id="WP_343834799.1">
    <property type="nucleotide sequence ID" value="NZ_BAAADK010000048.1"/>
</dbReference>
<feature type="domain" description="Aminoglycoside phosphotransferase" evidence="2">
    <location>
        <begin position="29"/>
        <end position="230"/>
    </location>
</feature>
<dbReference type="InterPro" id="IPR050249">
    <property type="entry name" value="Pseudomonas-type_ThrB"/>
</dbReference>
<evidence type="ECO:0000313" key="4">
    <source>
        <dbReference type="Proteomes" id="UP001235840"/>
    </source>
</evidence>
<keyword evidence="4" id="KW-1185">Reference proteome</keyword>
<dbReference type="EMBL" id="JAUSTY010000007">
    <property type="protein sequence ID" value="MDQ0166182.1"/>
    <property type="molecule type" value="Genomic_DNA"/>
</dbReference>
<organism evidence="3 4">
    <name type="scientific">Caldalkalibacillus horti</name>
    <dbReference type="NCBI Taxonomy" id="77523"/>
    <lineage>
        <taxon>Bacteria</taxon>
        <taxon>Bacillati</taxon>
        <taxon>Bacillota</taxon>
        <taxon>Bacilli</taxon>
        <taxon>Bacillales</taxon>
        <taxon>Bacillaceae</taxon>
        <taxon>Caldalkalibacillus</taxon>
    </lineage>
</organism>
<dbReference type="SUPFAM" id="SSF56112">
    <property type="entry name" value="Protein kinase-like (PK-like)"/>
    <property type="match status" value="1"/>
</dbReference>
<accession>A0ABT9VYY1</accession>
<dbReference type="Pfam" id="PF01636">
    <property type="entry name" value="APH"/>
    <property type="match status" value="1"/>
</dbReference>
<dbReference type="Gene3D" id="3.30.200.20">
    <property type="entry name" value="Phosphorylase Kinase, domain 1"/>
    <property type="match status" value="1"/>
</dbReference>
<sequence>MKKGDFMELLDSKKIASKWGVEVNSIKELSERVTLITTKNGQDFILKKKGSIEHFKRELKLLNHLKQEGLPIQYPLQDNNKDYIVAFQGDNYCLYSFLEGTTYSSQDSLQNSIIPQLYGQAIATLNKAMENVNFEGEFESKDLYQMVYGFAIDRILKTDGRSQLGDIYQDLEGEFKKAVQVLPKQLIHRDPHIHNFIWNKDKLEGVIDFDLVEVNVRIFDLCYCSTSVLSEVFSNEDLRNGWIHFVGNLVCQYHRYNRLTDEELESIWLVMLGIQTVFMAYFSNYKDIFEVNKAMFLWIFENKLRLENEWQSGRNSCESS</sequence>
<evidence type="ECO:0000313" key="3">
    <source>
        <dbReference type="EMBL" id="MDQ0166182.1"/>
    </source>
</evidence>
<proteinExistence type="inferred from homology"/>
<dbReference type="InterPro" id="IPR002575">
    <property type="entry name" value="Aminoglycoside_PTrfase"/>
</dbReference>
<evidence type="ECO:0000259" key="2">
    <source>
        <dbReference type="Pfam" id="PF01636"/>
    </source>
</evidence>
<gene>
    <name evidence="3" type="ORF">J2S11_002083</name>
</gene>